<feature type="signal peptide" evidence="3">
    <location>
        <begin position="1"/>
        <end position="18"/>
    </location>
</feature>
<dbReference type="EMBL" id="JBJDOT010000013">
    <property type="protein sequence ID" value="MFK3864404.1"/>
    <property type="molecule type" value="Genomic_DNA"/>
</dbReference>
<sequence>MGKLIAAIFIMVSFSSMSATTKVQLFMAGDSTMSIKEVKDYPETGWGMPFSIFFNDSIDVKNRAKNGRSTRTFISEGLWAGIINELNKDDFVIIQFGHNDQSKQKVDRYTTPEQYKQNLVNFIAEVRAKQAQPLLMTPVTRRYFDEKGQIKDTHPIYADIVRDVAKQTGVDFIDMERVTQQYFQKLGGINSRLRFMHIAPNLHPNYPMGVEDNTHFNELGAREVAQLVLTEMKKINHPLVKQLRIPDPKHLK</sequence>
<dbReference type="CDD" id="cd01821">
    <property type="entry name" value="Rhamnogalacturan_acetylesterase_like"/>
    <property type="match status" value="1"/>
</dbReference>
<evidence type="ECO:0000313" key="5">
    <source>
        <dbReference type="EMBL" id="MFK3864404.1"/>
    </source>
</evidence>
<feature type="chain" id="PRO_5046835036" evidence="3">
    <location>
        <begin position="19"/>
        <end position="252"/>
    </location>
</feature>
<dbReference type="PANTHER" id="PTHR43695">
    <property type="entry name" value="PUTATIVE (AFU_ORTHOLOGUE AFUA_2G17250)-RELATED"/>
    <property type="match status" value="1"/>
</dbReference>
<evidence type="ECO:0000259" key="4">
    <source>
        <dbReference type="Pfam" id="PF13472"/>
    </source>
</evidence>
<accession>A0ABW8KX78</accession>
<dbReference type="Pfam" id="PF13472">
    <property type="entry name" value="Lipase_GDSL_2"/>
    <property type="match status" value="1"/>
</dbReference>
<keyword evidence="2" id="KW-0378">Hydrolase</keyword>
<evidence type="ECO:0000256" key="3">
    <source>
        <dbReference type="SAM" id="SignalP"/>
    </source>
</evidence>
<gene>
    <name evidence="5" type="ORF">ACI2JU_11010</name>
</gene>
<dbReference type="Proteomes" id="UP001620262">
    <property type="component" value="Unassembled WGS sequence"/>
</dbReference>
<keyword evidence="6" id="KW-1185">Reference proteome</keyword>
<proteinExistence type="inferred from homology"/>
<dbReference type="InterPro" id="IPR036514">
    <property type="entry name" value="SGNH_hydro_sf"/>
</dbReference>
<evidence type="ECO:0000256" key="1">
    <source>
        <dbReference type="ARBA" id="ARBA00008668"/>
    </source>
</evidence>
<dbReference type="SUPFAM" id="SSF52266">
    <property type="entry name" value="SGNH hydrolase"/>
    <property type="match status" value="1"/>
</dbReference>
<dbReference type="Gene3D" id="3.40.50.1110">
    <property type="entry name" value="SGNH hydrolase"/>
    <property type="match status" value="1"/>
</dbReference>
<dbReference type="PANTHER" id="PTHR43695:SF1">
    <property type="entry name" value="RHAMNOGALACTURONAN ACETYLESTERASE"/>
    <property type="match status" value="1"/>
</dbReference>
<keyword evidence="3" id="KW-0732">Signal</keyword>
<comment type="caution">
    <text evidence="5">The sequence shown here is derived from an EMBL/GenBank/DDBJ whole genome shotgun (WGS) entry which is preliminary data.</text>
</comment>
<protein>
    <submittedName>
        <fullName evidence="5">Rhamnogalacturonan acetylesterase</fullName>
    </submittedName>
</protein>
<name>A0ABW8KX78_9GAMM</name>
<evidence type="ECO:0000256" key="2">
    <source>
        <dbReference type="ARBA" id="ARBA00022801"/>
    </source>
</evidence>
<dbReference type="InterPro" id="IPR013830">
    <property type="entry name" value="SGNH_hydro"/>
</dbReference>
<evidence type="ECO:0000313" key="6">
    <source>
        <dbReference type="Proteomes" id="UP001620262"/>
    </source>
</evidence>
<dbReference type="InterPro" id="IPR037459">
    <property type="entry name" value="RhgT-like"/>
</dbReference>
<feature type="domain" description="SGNH hydrolase-type esterase" evidence="4">
    <location>
        <begin position="58"/>
        <end position="205"/>
    </location>
</feature>
<organism evidence="5 6">
    <name type="scientific">Pseudoalteromonas rhizosphaerae</name>
    <dbReference type="NCBI Taxonomy" id="2518973"/>
    <lineage>
        <taxon>Bacteria</taxon>
        <taxon>Pseudomonadati</taxon>
        <taxon>Pseudomonadota</taxon>
        <taxon>Gammaproteobacteria</taxon>
        <taxon>Alteromonadales</taxon>
        <taxon>Pseudoalteromonadaceae</taxon>
        <taxon>Pseudoalteromonas</taxon>
    </lineage>
</organism>
<comment type="similarity">
    <text evidence="1">Belongs to the 'GDSL' lipolytic enzyme family.</text>
</comment>
<reference evidence="5 6" key="1">
    <citation type="submission" date="2024-11" db="EMBL/GenBank/DDBJ databases">
        <title>The Natural Products Discovery Center: Release of the First 8490 Sequenced Strains for Exploring Actinobacteria Biosynthetic Diversity.</title>
        <authorList>
            <person name="Kalkreuter E."/>
            <person name="Kautsar S.A."/>
            <person name="Yang D."/>
            <person name="Bader C.D."/>
            <person name="Teijaro C.N."/>
            <person name="Fluegel L."/>
            <person name="Davis C.M."/>
            <person name="Simpson J.R."/>
            <person name="Lauterbach L."/>
            <person name="Steele A.D."/>
            <person name="Gui C."/>
            <person name="Meng S."/>
            <person name="Li G."/>
            <person name="Viehrig K."/>
            <person name="Ye F."/>
            <person name="Su P."/>
            <person name="Kiefer A.F."/>
            <person name="Nichols A."/>
            <person name="Cepeda A.J."/>
            <person name="Yan W."/>
            <person name="Fan B."/>
            <person name="Jiang Y."/>
            <person name="Adhikari A."/>
            <person name="Zheng C.-J."/>
            <person name="Schuster L."/>
            <person name="Cowan T.M."/>
            <person name="Smanski M.J."/>
            <person name="Chevrette M.G."/>
            <person name="De Carvalho L.P.S."/>
            <person name="Shen B."/>
        </authorList>
    </citation>
    <scope>NUCLEOTIDE SEQUENCE [LARGE SCALE GENOMIC DNA]</scope>
    <source>
        <strain evidence="5 6">NPDC078403</strain>
    </source>
</reference>
<dbReference type="RefSeq" id="WP_182757802.1">
    <property type="nucleotide sequence ID" value="NZ_CP118496.1"/>
</dbReference>